<feature type="transmembrane region" description="Helical" evidence="11">
    <location>
        <begin position="392"/>
        <end position="411"/>
    </location>
</feature>
<dbReference type="Gene3D" id="1.10.3080.10">
    <property type="entry name" value="Clc chloride channel"/>
    <property type="match status" value="1"/>
</dbReference>
<evidence type="ECO:0000256" key="2">
    <source>
        <dbReference type="ARBA" id="ARBA00022448"/>
    </source>
</evidence>
<evidence type="ECO:0000256" key="6">
    <source>
        <dbReference type="ARBA" id="ARBA00023136"/>
    </source>
</evidence>
<organism evidence="13 14">
    <name type="scientific">Humidesulfovibrio mexicanus</name>
    <dbReference type="NCBI Taxonomy" id="147047"/>
    <lineage>
        <taxon>Bacteria</taxon>
        <taxon>Pseudomonadati</taxon>
        <taxon>Thermodesulfobacteriota</taxon>
        <taxon>Desulfovibrionia</taxon>
        <taxon>Desulfovibrionales</taxon>
        <taxon>Desulfovibrionaceae</taxon>
        <taxon>Humidesulfovibrio</taxon>
    </lineage>
</organism>
<evidence type="ECO:0000256" key="7">
    <source>
        <dbReference type="ARBA" id="ARBA00023173"/>
    </source>
</evidence>
<dbReference type="Gene3D" id="3.10.580.10">
    <property type="entry name" value="CBS-domain"/>
    <property type="match status" value="1"/>
</dbReference>
<evidence type="ECO:0000259" key="12">
    <source>
        <dbReference type="PROSITE" id="PS51371"/>
    </source>
</evidence>
<feature type="transmembrane region" description="Helical" evidence="11">
    <location>
        <begin position="258"/>
        <end position="276"/>
    </location>
</feature>
<feature type="transmembrane region" description="Helical" evidence="11">
    <location>
        <begin position="327"/>
        <end position="348"/>
    </location>
</feature>
<dbReference type="OrthoDB" id="9767361at2"/>
<dbReference type="EMBL" id="FZOC01000001">
    <property type="protein sequence ID" value="SNR68152.1"/>
    <property type="molecule type" value="Genomic_DNA"/>
</dbReference>
<feature type="transmembrane region" description="Helical" evidence="11">
    <location>
        <begin position="28"/>
        <end position="49"/>
    </location>
</feature>
<dbReference type="Proteomes" id="UP000198324">
    <property type="component" value="Unassembled WGS sequence"/>
</dbReference>
<dbReference type="SUPFAM" id="SSF81340">
    <property type="entry name" value="Clc chloride channel"/>
    <property type="match status" value="1"/>
</dbReference>
<dbReference type="SUPFAM" id="SSF54631">
    <property type="entry name" value="CBS-domain pair"/>
    <property type="match status" value="1"/>
</dbReference>
<feature type="transmembrane region" description="Helical" evidence="11">
    <location>
        <begin position="85"/>
        <end position="102"/>
    </location>
</feature>
<keyword evidence="2" id="KW-0813">Transport</keyword>
<feature type="transmembrane region" description="Helical" evidence="11">
    <location>
        <begin position="183"/>
        <end position="201"/>
    </location>
</feature>
<evidence type="ECO:0000256" key="8">
    <source>
        <dbReference type="ARBA" id="ARBA00023214"/>
    </source>
</evidence>
<accession>A0A238YB15</accession>
<dbReference type="CDD" id="cd00400">
    <property type="entry name" value="Voltage_gated_ClC"/>
    <property type="match status" value="1"/>
</dbReference>
<protein>
    <submittedName>
        <fullName evidence="13">Chloride channel protein, CIC family</fullName>
    </submittedName>
</protein>
<dbReference type="PANTHER" id="PTHR43427">
    <property type="entry name" value="CHLORIDE CHANNEL PROTEIN CLC-E"/>
    <property type="match status" value="1"/>
</dbReference>
<name>A0A238YB15_9BACT</name>
<evidence type="ECO:0000256" key="5">
    <source>
        <dbReference type="ARBA" id="ARBA00023065"/>
    </source>
</evidence>
<dbReference type="InterPro" id="IPR000644">
    <property type="entry name" value="CBS_dom"/>
</dbReference>
<evidence type="ECO:0000256" key="4">
    <source>
        <dbReference type="ARBA" id="ARBA00022989"/>
    </source>
</evidence>
<evidence type="ECO:0000313" key="13">
    <source>
        <dbReference type="EMBL" id="SNR68152.1"/>
    </source>
</evidence>
<feature type="domain" description="CBS" evidence="12">
    <location>
        <begin position="543"/>
        <end position="606"/>
    </location>
</feature>
<evidence type="ECO:0000256" key="1">
    <source>
        <dbReference type="ARBA" id="ARBA00004141"/>
    </source>
</evidence>
<dbReference type="InterPro" id="IPR001807">
    <property type="entry name" value="ClC"/>
</dbReference>
<dbReference type="PRINTS" id="PR00762">
    <property type="entry name" value="CLCHANNEL"/>
</dbReference>
<dbReference type="InterPro" id="IPR046342">
    <property type="entry name" value="CBS_dom_sf"/>
</dbReference>
<feature type="transmembrane region" description="Helical" evidence="11">
    <location>
        <begin position="296"/>
        <end position="315"/>
    </location>
</feature>
<comment type="subcellular location">
    <subcellularLocation>
        <location evidence="1">Membrane</location>
        <topology evidence="1">Multi-pass membrane protein</topology>
    </subcellularLocation>
</comment>
<dbReference type="PROSITE" id="PS51371">
    <property type="entry name" value="CBS"/>
    <property type="match status" value="1"/>
</dbReference>
<evidence type="ECO:0000256" key="10">
    <source>
        <dbReference type="PROSITE-ProRule" id="PRU00703"/>
    </source>
</evidence>
<evidence type="ECO:0000256" key="3">
    <source>
        <dbReference type="ARBA" id="ARBA00022692"/>
    </source>
</evidence>
<sequence length="613" mass="64655">MPISRITRLGAALADVLRSLRHAHSWRWLAYGVAVGLAAGLAASGYFAAVEWLQGYLLRHVAGMPLPSPAGERLFHMPQGDPRPWLVPLFGLSAGLFTGFFIQRYVPETVTAGTDGTDATTRAFHRAGGLVPPRVPVIRGLASILTIASGCSAGREGPIAQIGGGVGSWLAQRLKLSARERRILLLAGAAGGMGAIFRAPLGGALTAVEVVYREDFEAEAILPAVMSSVTAYSVFTFFFGSEAILAAPAFQFRDPRELLFYALMAVVCSGAAYLFMGSFRACKTRLFAPVRERLGIMWTLGLGGLLAGCTGALFPSALAGGYGWLEMALLGHIPVMLLVGMVLAKTLATSLSIGSGMSGGMFAPALFVGGLSGGVVGQVAHARWPDIAPEPGSYVLVGMAAFFSGIAKAPIGPLVMVCELSRGYGLLAPLMLSSALCIALCRKVSLYDNQVESKFDSPAHAADATVNVLEKTVVDGRYMPCLPVVLEAGSTLRVMADLMRNSPARTFPVRGPDGRLCGLVELHKARALVFREELHDLVVARDIMGPLFFVTPDEDVYSALLKFVESGCAQLPVLAATAGGEGDGRLLGVLNRRAVFRAYAEGVQAVRAQQDGS</sequence>
<keyword evidence="8" id="KW-0868">Chloride</keyword>
<evidence type="ECO:0000256" key="9">
    <source>
        <dbReference type="ARBA" id="ARBA00023303"/>
    </source>
</evidence>
<dbReference type="Pfam" id="PF00571">
    <property type="entry name" value="CBS"/>
    <property type="match status" value="1"/>
</dbReference>
<proteinExistence type="predicted"/>
<dbReference type="InterPro" id="IPR014743">
    <property type="entry name" value="Cl-channel_core"/>
</dbReference>
<dbReference type="RefSeq" id="WP_089271973.1">
    <property type="nucleotide sequence ID" value="NZ_FZOC01000001.1"/>
</dbReference>
<dbReference type="PANTHER" id="PTHR43427:SF6">
    <property type="entry name" value="CHLORIDE CHANNEL PROTEIN CLC-E"/>
    <property type="match status" value="1"/>
</dbReference>
<keyword evidence="6 11" id="KW-0472">Membrane</keyword>
<keyword evidence="10" id="KW-0129">CBS domain</keyword>
<keyword evidence="14" id="KW-1185">Reference proteome</keyword>
<dbReference type="InterPro" id="IPR050368">
    <property type="entry name" value="ClC-type_chloride_channel"/>
</dbReference>
<keyword evidence="9" id="KW-0407">Ion channel</keyword>
<keyword evidence="3 11" id="KW-0812">Transmembrane</keyword>
<gene>
    <name evidence="13" type="ORF">SAMN04488503_0830</name>
</gene>
<feature type="transmembrane region" description="Helical" evidence="11">
    <location>
        <begin position="360"/>
        <end position="380"/>
    </location>
</feature>
<dbReference type="Pfam" id="PF00654">
    <property type="entry name" value="Voltage_CLC"/>
    <property type="match status" value="1"/>
</dbReference>
<keyword evidence="4 11" id="KW-1133">Transmembrane helix</keyword>
<evidence type="ECO:0000256" key="11">
    <source>
        <dbReference type="SAM" id="Phobius"/>
    </source>
</evidence>
<evidence type="ECO:0000313" key="14">
    <source>
        <dbReference type="Proteomes" id="UP000198324"/>
    </source>
</evidence>
<keyword evidence="5" id="KW-0406">Ion transport</keyword>
<reference evidence="13 14" key="1">
    <citation type="submission" date="2017-06" db="EMBL/GenBank/DDBJ databases">
        <authorList>
            <person name="Kim H.J."/>
            <person name="Triplett B.A."/>
        </authorList>
    </citation>
    <scope>NUCLEOTIDE SEQUENCE [LARGE SCALE GENOMIC DNA]</scope>
    <source>
        <strain evidence="13 14">DSM 13116</strain>
    </source>
</reference>
<dbReference type="AlphaFoldDB" id="A0A238YB15"/>
<dbReference type="GO" id="GO:0005254">
    <property type="term" value="F:chloride channel activity"/>
    <property type="evidence" value="ECO:0007669"/>
    <property type="project" value="UniProtKB-KW"/>
</dbReference>
<feature type="transmembrane region" description="Helical" evidence="11">
    <location>
        <begin position="221"/>
        <end position="246"/>
    </location>
</feature>
<dbReference type="GO" id="GO:0034707">
    <property type="term" value="C:chloride channel complex"/>
    <property type="evidence" value="ECO:0007669"/>
    <property type="project" value="UniProtKB-KW"/>
</dbReference>
<keyword evidence="7" id="KW-0869">Chloride channel</keyword>